<evidence type="ECO:0000313" key="5">
    <source>
        <dbReference type="Proteomes" id="UP000232722"/>
    </source>
</evidence>
<evidence type="ECO:0000313" key="2">
    <source>
        <dbReference type="EMBL" id="PKC03076.1"/>
    </source>
</evidence>
<keyword evidence="1" id="KW-0732">Signal</keyword>
<reference evidence="2 5" key="1">
    <citation type="submission" date="2016-04" db="EMBL/GenBank/DDBJ databases">
        <title>Genome analyses suggest a sexual origin of heterokaryosis in a supposedly ancient asexual fungus.</title>
        <authorList>
            <person name="Ropars J."/>
            <person name="Sedzielewska K."/>
            <person name="Noel J."/>
            <person name="Charron P."/>
            <person name="Farinelli L."/>
            <person name="Marton T."/>
            <person name="Kruger M."/>
            <person name="Pelin A."/>
            <person name="Brachmann A."/>
            <person name="Corradi N."/>
        </authorList>
    </citation>
    <scope>NUCLEOTIDE SEQUENCE [LARGE SCALE GENOMIC DNA]</scope>
    <source>
        <strain evidence="2 5">A5</strain>
    </source>
</reference>
<dbReference type="VEuPathDB" id="FungiDB:RhiirA1_473214"/>
<evidence type="ECO:0000313" key="3">
    <source>
        <dbReference type="EMBL" id="PKC56972.1"/>
    </source>
</evidence>
<proteinExistence type="predicted"/>
<dbReference type="EMBL" id="LLXH01001964">
    <property type="protein sequence ID" value="PKC56972.1"/>
    <property type="molecule type" value="Genomic_DNA"/>
</dbReference>
<dbReference type="OrthoDB" id="2334815at2759"/>
<reference evidence="3 4" key="4">
    <citation type="submission" date="2017-10" db="EMBL/GenBank/DDBJ databases">
        <title>Genome analyses suggest a sexual origin of heterokaryosis in a supposedly ancient asexual fungus.</title>
        <authorList>
            <person name="Corradi N."/>
            <person name="Sedzielewska K."/>
            <person name="Noel J."/>
            <person name="Charron P."/>
            <person name="Farinelli L."/>
            <person name="Marton T."/>
            <person name="Kruger M."/>
            <person name="Pelin A."/>
            <person name="Brachmann A."/>
            <person name="Corradi N."/>
        </authorList>
    </citation>
    <scope>NUCLEOTIDE SEQUENCE [LARGE SCALE GENOMIC DNA]</scope>
    <source>
        <strain evidence="3 4">A1</strain>
    </source>
</reference>
<comment type="caution">
    <text evidence="2">The sequence shown here is derived from an EMBL/GenBank/DDBJ whole genome shotgun (WGS) entry which is preliminary data.</text>
</comment>
<evidence type="ECO:0000256" key="1">
    <source>
        <dbReference type="SAM" id="SignalP"/>
    </source>
</evidence>
<reference evidence="3 4" key="3">
    <citation type="submission" date="2017-10" db="EMBL/GenBank/DDBJ databases">
        <title>Extensive intraspecific genome diversity in a model arbuscular mycorrhizal fungus.</title>
        <authorList>
            <person name="Chen E.C.H."/>
            <person name="Morin E."/>
            <person name="Baudet D."/>
            <person name="Noel J."/>
            <person name="Ndikumana S."/>
            <person name="Charron P."/>
            <person name="St-Onge C."/>
            <person name="Giorgi J."/>
            <person name="Grigoriev I.V."/>
            <person name="Roux C."/>
            <person name="Martin F.M."/>
            <person name="Corradi N."/>
        </authorList>
    </citation>
    <scope>NUCLEOTIDE SEQUENCE [LARGE SCALE GENOMIC DNA]</scope>
    <source>
        <strain evidence="3 4">A1</strain>
    </source>
</reference>
<dbReference type="AlphaFoldDB" id="A0A2I1F5N9"/>
<dbReference type="VEuPathDB" id="FungiDB:FUN_013554"/>
<protein>
    <recommendedName>
        <fullName evidence="6">WAP domain-containing protein</fullName>
    </recommendedName>
</protein>
<evidence type="ECO:0008006" key="6">
    <source>
        <dbReference type="Google" id="ProtNLM"/>
    </source>
</evidence>
<dbReference type="Proteomes" id="UP000232722">
    <property type="component" value="Unassembled WGS sequence"/>
</dbReference>
<dbReference type="Proteomes" id="UP000232688">
    <property type="component" value="Unassembled WGS sequence"/>
</dbReference>
<dbReference type="VEuPathDB" id="FungiDB:RhiirFUN_019967"/>
<feature type="chain" id="PRO_5014193437" description="WAP domain-containing protein" evidence="1">
    <location>
        <begin position="22"/>
        <end position="143"/>
    </location>
</feature>
<reference evidence="2 5" key="2">
    <citation type="submission" date="2017-09" db="EMBL/GenBank/DDBJ databases">
        <title>Extensive intraspecific genome diversity in a model arbuscular mycorrhizal fungus.</title>
        <authorList>
            <person name="Chen E.C."/>
            <person name="Morin E."/>
            <person name="Beaudet D."/>
            <person name="Noel J."/>
            <person name="Ndikumana S."/>
            <person name="Charron P."/>
            <person name="St-Onge C."/>
            <person name="Giorgi J."/>
            <person name="Grigoriev I.V."/>
            <person name="Roux C."/>
            <person name="Martin F.M."/>
            <person name="Corradi N."/>
        </authorList>
    </citation>
    <scope>NUCLEOTIDE SEQUENCE [LARGE SCALE GENOMIC DNA]</scope>
    <source>
        <strain evidence="2 5">A5</strain>
    </source>
</reference>
<evidence type="ECO:0000313" key="4">
    <source>
        <dbReference type="Proteomes" id="UP000232688"/>
    </source>
</evidence>
<accession>A0A2I1F5N9</accession>
<organism evidence="2 5">
    <name type="scientific">Rhizophagus irregularis</name>
    <dbReference type="NCBI Taxonomy" id="588596"/>
    <lineage>
        <taxon>Eukaryota</taxon>
        <taxon>Fungi</taxon>
        <taxon>Fungi incertae sedis</taxon>
        <taxon>Mucoromycota</taxon>
        <taxon>Glomeromycotina</taxon>
        <taxon>Glomeromycetes</taxon>
        <taxon>Glomerales</taxon>
        <taxon>Glomeraceae</taxon>
        <taxon>Rhizophagus</taxon>
    </lineage>
</organism>
<dbReference type="EMBL" id="LLXJ01001253">
    <property type="protein sequence ID" value="PKC03076.1"/>
    <property type="molecule type" value="Genomic_DNA"/>
</dbReference>
<feature type="signal peptide" evidence="1">
    <location>
        <begin position="1"/>
        <end position="21"/>
    </location>
</feature>
<gene>
    <name evidence="3" type="ORF">RhiirA1_473214</name>
    <name evidence="2" type="ORF">RhiirA5_424300</name>
</gene>
<sequence length="143" mass="16378">MNRNILLLILVILFLASTITADVYRKLHKRHKLTKIIPTPRPSYYQINNEKKHQKRYGHKRYENVVPCTPTTAMCFTLTPTPLVCTPSGGSCEMANPEACCSKGCARQTDGTFACCERTGDTTIELLDYWIIRLLDYWTSFQI</sequence>
<name>A0A2I1F5N9_9GLOM</name>